<reference evidence="2 3" key="1">
    <citation type="journal article" date="2016" name="Nat. Commun.">
        <title>Thousands of microbial genomes shed light on interconnected biogeochemical processes in an aquifer system.</title>
        <authorList>
            <person name="Anantharaman K."/>
            <person name="Brown C.T."/>
            <person name="Hug L.A."/>
            <person name="Sharon I."/>
            <person name="Castelle C.J."/>
            <person name="Probst A.J."/>
            <person name="Thomas B.C."/>
            <person name="Singh A."/>
            <person name="Wilkins M.J."/>
            <person name="Karaoz U."/>
            <person name="Brodie E.L."/>
            <person name="Williams K.H."/>
            <person name="Hubbard S.S."/>
            <person name="Banfield J.F."/>
        </authorList>
    </citation>
    <scope>NUCLEOTIDE SEQUENCE [LARGE SCALE GENOMIC DNA]</scope>
</reference>
<evidence type="ECO:0000313" key="2">
    <source>
        <dbReference type="EMBL" id="OGM09563.1"/>
    </source>
</evidence>
<keyword evidence="1" id="KW-1133">Transmembrane helix</keyword>
<feature type="transmembrane region" description="Helical" evidence="1">
    <location>
        <begin position="72"/>
        <end position="90"/>
    </location>
</feature>
<dbReference type="PANTHER" id="PTHR43649:SF12">
    <property type="entry name" value="DIACETYLCHITOBIOSE BINDING PROTEIN DASA"/>
    <property type="match status" value="1"/>
</dbReference>
<evidence type="ECO:0000256" key="1">
    <source>
        <dbReference type="SAM" id="Phobius"/>
    </source>
</evidence>
<dbReference type="Proteomes" id="UP000179219">
    <property type="component" value="Unassembled WGS sequence"/>
</dbReference>
<dbReference type="PANTHER" id="PTHR43649">
    <property type="entry name" value="ARABINOSE-BINDING PROTEIN-RELATED"/>
    <property type="match status" value="1"/>
</dbReference>
<accession>A0A1F7X3V4</accession>
<dbReference type="Pfam" id="PF01547">
    <property type="entry name" value="SBP_bac_1"/>
    <property type="match status" value="1"/>
</dbReference>
<dbReference type="AlphaFoldDB" id="A0A1F7X3V4"/>
<dbReference type="Gene3D" id="3.40.190.10">
    <property type="entry name" value="Periplasmic binding protein-like II"/>
    <property type="match status" value="1"/>
</dbReference>
<dbReference type="EMBL" id="MGFP01000021">
    <property type="protein sequence ID" value="OGM09563.1"/>
    <property type="molecule type" value="Genomic_DNA"/>
</dbReference>
<keyword evidence="1" id="KW-0472">Membrane</keyword>
<dbReference type="SUPFAM" id="SSF53850">
    <property type="entry name" value="Periplasmic binding protein-like II"/>
    <property type="match status" value="1"/>
</dbReference>
<name>A0A1F7X3V4_9BACT</name>
<proteinExistence type="predicted"/>
<comment type="caution">
    <text evidence="2">The sequence shown here is derived from an EMBL/GenBank/DDBJ whole genome shotgun (WGS) entry which is preliminary data.</text>
</comment>
<evidence type="ECO:0000313" key="3">
    <source>
        <dbReference type="Proteomes" id="UP000179219"/>
    </source>
</evidence>
<dbReference type="InterPro" id="IPR050490">
    <property type="entry name" value="Bact_solute-bd_prot1"/>
</dbReference>
<organism evidence="2 3">
    <name type="scientific">Candidatus Woesebacteria bacterium RBG_13_34_9</name>
    <dbReference type="NCBI Taxonomy" id="1802477"/>
    <lineage>
        <taxon>Bacteria</taxon>
        <taxon>Candidatus Woeseibacteriota</taxon>
    </lineage>
</organism>
<dbReference type="InterPro" id="IPR006059">
    <property type="entry name" value="SBP"/>
</dbReference>
<gene>
    <name evidence="2" type="ORF">A2159_00245</name>
</gene>
<feature type="non-terminal residue" evidence="2">
    <location>
        <position position="1"/>
    </location>
</feature>
<protein>
    <recommendedName>
        <fullName evidence="4">Extracellular solute-binding protein</fullName>
    </recommendedName>
</protein>
<sequence length="505" mass="57413">IDAKGASDETANKEGVENSRLQNVMTELEEIKRQGVLETENKASDINVTEKKAPPEGFAKNYPTRSNKLPKIIGVFIGLAALLIIVFLVLKLKSYQTTLFGKKGEIIWWGIEHDEVVYQPLIDEFEKVNPDIKIVYKKQSPQDYRQRLSSSLVSEKGPDIFEIHQSWIPMFTKELSLLPESIMKGVDYKNSFYPVITSGTTTSKGIVAMPLEYDAITLYINEDIFTTAVKKPPETWAELKDLVNPKIEGSLTIRDKNSKIIQSGIALGTTENIDYWPEIISLMLYQNRVNLAKPDDILASYAMSFYKDFSALGVWDTTLPNSTNAFAQGQLAMYFGTSKSAKDIVKENPNLRFRTVKLPQLPKNQPTDPDFSYSTLWVQSVWEKSINKEAAWTFLKYLAENGSLERLNKNIEKYEMFQIPYPRPEMNVSFRDDKILGSIVALVLDAKSWYLADKTNDGEDGINSRLKKEFKEILDNWKKDSWQKTLLGLSGNIMVILSDYNISAK</sequence>
<keyword evidence="1" id="KW-0812">Transmembrane</keyword>
<evidence type="ECO:0008006" key="4">
    <source>
        <dbReference type="Google" id="ProtNLM"/>
    </source>
</evidence>